<evidence type="ECO:0000256" key="7">
    <source>
        <dbReference type="ARBA" id="ARBA00022837"/>
    </source>
</evidence>
<dbReference type="SUPFAM" id="SSF57196">
    <property type="entry name" value="EGF/Laminin"/>
    <property type="match status" value="2"/>
</dbReference>
<dbReference type="FunFam" id="1.20.1070.10:FF:000136">
    <property type="entry name" value="Adhesion G protein-coupled receptor E5"/>
    <property type="match status" value="1"/>
</dbReference>
<evidence type="ECO:0000256" key="10">
    <source>
        <dbReference type="ARBA" id="ARBA00023136"/>
    </source>
</evidence>
<evidence type="ECO:0000259" key="18">
    <source>
        <dbReference type="PROSITE" id="PS50221"/>
    </source>
</evidence>
<comment type="caution">
    <text evidence="20">The sequence shown here is derived from an EMBL/GenBank/DDBJ whole genome shotgun (WGS) entry which is preliminary data.</text>
</comment>
<dbReference type="SUPFAM" id="SSF81321">
    <property type="entry name" value="Family A G protein-coupled receptor-like"/>
    <property type="match status" value="1"/>
</dbReference>
<dbReference type="GO" id="GO:0007166">
    <property type="term" value="P:cell surface receptor signaling pathway"/>
    <property type="evidence" value="ECO:0007669"/>
    <property type="project" value="InterPro"/>
</dbReference>
<dbReference type="CDD" id="cd00054">
    <property type="entry name" value="EGF_CA"/>
    <property type="match status" value="5"/>
</dbReference>
<feature type="transmembrane region" description="Helical" evidence="15">
    <location>
        <begin position="579"/>
        <end position="600"/>
    </location>
</feature>
<dbReference type="AlphaFoldDB" id="A0AAD7RBP7"/>
<dbReference type="GO" id="GO:0004930">
    <property type="term" value="F:G protein-coupled receptor activity"/>
    <property type="evidence" value="ECO:0007669"/>
    <property type="project" value="InterPro"/>
</dbReference>
<keyword evidence="8" id="KW-0130">Cell adhesion</keyword>
<feature type="transmembrane region" description="Helical" evidence="15">
    <location>
        <begin position="729"/>
        <end position="747"/>
    </location>
</feature>
<evidence type="ECO:0000256" key="16">
    <source>
        <dbReference type="SAM" id="SignalP"/>
    </source>
</evidence>
<dbReference type="Gene3D" id="1.20.1070.10">
    <property type="entry name" value="Rhodopsin 7-helix transmembrane proteins"/>
    <property type="match status" value="1"/>
</dbReference>
<comment type="caution">
    <text evidence="13">Lacks conserved residue(s) required for the propagation of feature annotation.</text>
</comment>
<dbReference type="InterPro" id="IPR009030">
    <property type="entry name" value="Growth_fac_rcpt_cys_sf"/>
</dbReference>
<dbReference type="SUPFAM" id="SSF57184">
    <property type="entry name" value="Growth factor receptor domain"/>
    <property type="match status" value="1"/>
</dbReference>
<dbReference type="InterPro" id="IPR049883">
    <property type="entry name" value="NOTCH1_EGF-like"/>
</dbReference>
<dbReference type="InterPro" id="IPR018097">
    <property type="entry name" value="EGF_Ca-bd_CS"/>
</dbReference>
<evidence type="ECO:0000256" key="11">
    <source>
        <dbReference type="ARBA" id="ARBA00023157"/>
    </source>
</evidence>
<keyword evidence="2" id="KW-1003">Cell membrane</keyword>
<dbReference type="PROSITE" id="PS01187">
    <property type="entry name" value="EGF_CA"/>
    <property type="match status" value="2"/>
</dbReference>
<feature type="domain" description="EGF-like" evidence="17">
    <location>
        <begin position="231"/>
        <end position="274"/>
    </location>
</feature>
<feature type="transmembrane region" description="Helical" evidence="15">
    <location>
        <begin position="685"/>
        <end position="708"/>
    </location>
</feature>
<dbReference type="InterPro" id="IPR000203">
    <property type="entry name" value="GPS"/>
</dbReference>
<dbReference type="PROSITE" id="PS50026">
    <property type="entry name" value="EGF_3"/>
    <property type="match status" value="5"/>
</dbReference>
<dbReference type="InterPro" id="IPR000832">
    <property type="entry name" value="GPCR_2_secretin-like"/>
</dbReference>
<protein>
    <recommendedName>
        <fullName evidence="22">CD97 antigen-like</fullName>
    </recommendedName>
</protein>
<evidence type="ECO:0000259" key="19">
    <source>
        <dbReference type="PROSITE" id="PS50261"/>
    </source>
</evidence>
<comment type="subcellular location">
    <subcellularLocation>
        <location evidence="1">Cell membrane</location>
        <topology evidence="1">Multi-pass membrane protein</topology>
    </subcellularLocation>
</comment>
<feature type="domain" description="G-protein coupled receptors family 2 profile 2" evidence="19">
    <location>
        <begin position="542"/>
        <end position="782"/>
    </location>
</feature>
<dbReference type="GO" id="GO:0005509">
    <property type="term" value="F:calcium ion binding"/>
    <property type="evidence" value="ECO:0007669"/>
    <property type="project" value="InterPro"/>
</dbReference>
<name>A0AAD7RBP7_9TELE</name>
<keyword evidence="3 13" id="KW-0245">EGF-like domain</keyword>
<dbReference type="InterPro" id="IPR000742">
    <property type="entry name" value="EGF"/>
</dbReference>
<feature type="signal peptide" evidence="16">
    <location>
        <begin position="1"/>
        <end position="22"/>
    </location>
</feature>
<proteinExistence type="predicted"/>
<dbReference type="SMART" id="SM00303">
    <property type="entry name" value="GPS"/>
    <property type="match status" value="1"/>
</dbReference>
<dbReference type="PANTHER" id="PTHR12011:SF433">
    <property type="entry name" value="ADHESION G PROTEIN-COUPLED RECEPTOR E1-LIKE-RELATED"/>
    <property type="match status" value="1"/>
</dbReference>
<dbReference type="PRINTS" id="PR00249">
    <property type="entry name" value="GPCRSECRETIN"/>
</dbReference>
<evidence type="ECO:0000256" key="4">
    <source>
        <dbReference type="ARBA" id="ARBA00022692"/>
    </source>
</evidence>
<dbReference type="Gene3D" id="2.60.220.50">
    <property type="match status" value="1"/>
</dbReference>
<evidence type="ECO:0000256" key="3">
    <source>
        <dbReference type="ARBA" id="ARBA00022536"/>
    </source>
</evidence>
<feature type="chain" id="PRO_5042065115" description="CD97 antigen-like" evidence="16">
    <location>
        <begin position="23"/>
        <end position="828"/>
    </location>
</feature>
<dbReference type="PROSITE" id="PS50221">
    <property type="entry name" value="GAIN_B"/>
    <property type="match status" value="1"/>
</dbReference>
<dbReference type="SMART" id="SM00179">
    <property type="entry name" value="EGF_CA"/>
    <property type="match status" value="5"/>
</dbReference>
<feature type="domain" description="GAIN-B" evidence="18">
    <location>
        <begin position="375"/>
        <end position="537"/>
    </location>
</feature>
<reference evidence="20" key="1">
    <citation type="journal article" date="2023" name="Science">
        <title>Genome structures resolve the early diversification of teleost fishes.</title>
        <authorList>
            <person name="Parey E."/>
            <person name="Louis A."/>
            <person name="Montfort J."/>
            <person name="Bouchez O."/>
            <person name="Roques C."/>
            <person name="Iampietro C."/>
            <person name="Lluch J."/>
            <person name="Castinel A."/>
            <person name="Donnadieu C."/>
            <person name="Desvignes T."/>
            <person name="Floi Bucao C."/>
            <person name="Jouanno E."/>
            <person name="Wen M."/>
            <person name="Mejri S."/>
            <person name="Dirks R."/>
            <person name="Jansen H."/>
            <person name="Henkel C."/>
            <person name="Chen W.J."/>
            <person name="Zahm M."/>
            <person name="Cabau C."/>
            <person name="Klopp C."/>
            <person name="Thompson A.W."/>
            <person name="Robinson-Rechavi M."/>
            <person name="Braasch I."/>
            <person name="Lecointre G."/>
            <person name="Bobe J."/>
            <person name="Postlethwait J.H."/>
            <person name="Berthelot C."/>
            <person name="Roest Crollius H."/>
            <person name="Guiguen Y."/>
        </authorList>
    </citation>
    <scope>NUCLEOTIDE SEQUENCE</scope>
    <source>
        <strain evidence="20">NC1722</strain>
    </source>
</reference>
<dbReference type="InterPro" id="IPR000152">
    <property type="entry name" value="EGF-type_Asp/Asn_hydroxyl_site"/>
</dbReference>
<evidence type="ECO:0000256" key="13">
    <source>
        <dbReference type="PROSITE-ProRule" id="PRU00076"/>
    </source>
</evidence>
<dbReference type="GO" id="GO:0005886">
    <property type="term" value="C:plasma membrane"/>
    <property type="evidence" value="ECO:0007669"/>
    <property type="project" value="UniProtKB-SubCell"/>
</dbReference>
<feature type="domain" description="EGF-like" evidence="17">
    <location>
        <begin position="187"/>
        <end position="230"/>
    </location>
</feature>
<feature type="domain" description="EGF-like" evidence="17">
    <location>
        <begin position="92"/>
        <end position="130"/>
    </location>
</feature>
<keyword evidence="11" id="KW-1015">Disulfide bond</keyword>
<dbReference type="FunFam" id="2.10.25.10:FF:000005">
    <property type="entry name" value="Fibrillin 2"/>
    <property type="match status" value="2"/>
</dbReference>
<feature type="transmembrane region" description="Helical" evidence="15">
    <location>
        <begin position="759"/>
        <end position="781"/>
    </location>
</feature>
<dbReference type="Pfam" id="PF01825">
    <property type="entry name" value="GPS"/>
    <property type="match status" value="1"/>
</dbReference>
<dbReference type="FunFam" id="2.10.25.10:FF:000038">
    <property type="entry name" value="Fibrillin 2"/>
    <property type="match status" value="1"/>
</dbReference>
<evidence type="ECO:0000256" key="1">
    <source>
        <dbReference type="ARBA" id="ARBA00004651"/>
    </source>
</evidence>
<dbReference type="InterPro" id="IPR046338">
    <property type="entry name" value="GAIN_dom_sf"/>
</dbReference>
<dbReference type="Gene3D" id="2.10.25.10">
    <property type="entry name" value="Laminin"/>
    <property type="match status" value="5"/>
</dbReference>
<feature type="transmembrane region" description="Helical" evidence="15">
    <location>
        <begin position="606"/>
        <end position="625"/>
    </location>
</feature>
<evidence type="ECO:0000313" key="21">
    <source>
        <dbReference type="Proteomes" id="UP001221898"/>
    </source>
</evidence>
<dbReference type="PRINTS" id="PR01278">
    <property type="entry name" value="CD97PROTEIN"/>
</dbReference>
<keyword evidence="7" id="KW-0106">Calcium</keyword>
<dbReference type="Pfam" id="PF00002">
    <property type="entry name" value="7tm_2"/>
    <property type="match status" value="1"/>
</dbReference>
<evidence type="ECO:0008006" key="22">
    <source>
        <dbReference type="Google" id="ProtNLM"/>
    </source>
</evidence>
<evidence type="ECO:0000256" key="6">
    <source>
        <dbReference type="ARBA" id="ARBA00022737"/>
    </source>
</evidence>
<feature type="transmembrane region" description="Helical" evidence="15">
    <location>
        <begin position="645"/>
        <end position="665"/>
    </location>
</feature>
<dbReference type="GO" id="GO:0007155">
    <property type="term" value="P:cell adhesion"/>
    <property type="evidence" value="ECO:0007669"/>
    <property type="project" value="UniProtKB-KW"/>
</dbReference>
<dbReference type="InterPro" id="IPR057244">
    <property type="entry name" value="GAIN_B"/>
</dbReference>
<dbReference type="SMART" id="SM00181">
    <property type="entry name" value="EGF"/>
    <property type="match status" value="5"/>
</dbReference>
<evidence type="ECO:0000256" key="8">
    <source>
        <dbReference type="ARBA" id="ARBA00022889"/>
    </source>
</evidence>
<keyword evidence="4 15" id="KW-0812">Transmembrane</keyword>
<evidence type="ECO:0000256" key="2">
    <source>
        <dbReference type="ARBA" id="ARBA00022475"/>
    </source>
</evidence>
<dbReference type="Pfam" id="PF07645">
    <property type="entry name" value="EGF_CA"/>
    <property type="match status" value="5"/>
</dbReference>
<evidence type="ECO:0000313" key="20">
    <source>
        <dbReference type="EMBL" id="KAJ8373185.1"/>
    </source>
</evidence>
<evidence type="ECO:0000256" key="9">
    <source>
        <dbReference type="ARBA" id="ARBA00022989"/>
    </source>
</evidence>
<dbReference type="GO" id="GO:0030855">
    <property type="term" value="P:epithelial cell differentiation"/>
    <property type="evidence" value="ECO:0007669"/>
    <property type="project" value="UniProtKB-ARBA"/>
</dbReference>
<keyword evidence="12" id="KW-0325">Glycoprotein</keyword>
<organism evidence="20 21">
    <name type="scientific">Aldrovandia affinis</name>
    <dbReference type="NCBI Taxonomy" id="143900"/>
    <lineage>
        <taxon>Eukaryota</taxon>
        <taxon>Metazoa</taxon>
        <taxon>Chordata</taxon>
        <taxon>Craniata</taxon>
        <taxon>Vertebrata</taxon>
        <taxon>Euteleostomi</taxon>
        <taxon>Actinopterygii</taxon>
        <taxon>Neopterygii</taxon>
        <taxon>Teleostei</taxon>
        <taxon>Notacanthiformes</taxon>
        <taxon>Halosauridae</taxon>
        <taxon>Aldrovandia</taxon>
    </lineage>
</organism>
<dbReference type="InterPro" id="IPR017981">
    <property type="entry name" value="GPCR_2-like_7TM"/>
</dbReference>
<dbReference type="InterPro" id="IPR003056">
    <property type="entry name" value="GPCR_2_ADGRE2_ADGRE5"/>
</dbReference>
<dbReference type="GO" id="GO:0007189">
    <property type="term" value="P:adenylate cyclase-activating G protein-coupled receptor signaling pathway"/>
    <property type="evidence" value="ECO:0007669"/>
    <property type="project" value="TreeGrafter"/>
</dbReference>
<evidence type="ECO:0000256" key="12">
    <source>
        <dbReference type="ARBA" id="ARBA00023180"/>
    </source>
</evidence>
<evidence type="ECO:0000256" key="14">
    <source>
        <dbReference type="SAM" id="MobiDB-lite"/>
    </source>
</evidence>
<accession>A0AAD7RBP7</accession>
<keyword evidence="5 16" id="KW-0732">Signal</keyword>
<feature type="domain" description="EGF-like" evidence="17">
    <location>
        <begin position="40"/>
        <end position="78"/>
    </location>
</feature>
<dbReference type="PROSITE" id="PS50261">
    <property type="entry name" value="G_PROTEIN_RECEP_F2_4"/>
    <property type="match status" value="1"/>
</dbReference>
<gene>
    <name evidence="20" type="ORF">AAFF_G00270180</name>
</gene>
<keyword evidence="9 15" id="KW-1133">Transmembrane helix</keyword>
<feature type="transmembrane region" description="Helical" evidence="15">
    <location>
        <begin position="544"/>
        <end position="567"/>
    </location>
</feature>
<dbReference type="InterPro" id="IPR001881">
    <property type="entry name" value="EGF-like_Ca-bd_dom"/>
</dbReference>
<dbReference type="Proteomes" id="UP001221898">
    <property type="component" value="Unassembled WGS sequence"/>
</dbReference>
<evidence type="ECO:0000256" key="15">
    <source>
        <dbReference type="SAM" id="Phobius"/>
    </source>
</evidence>
<evidence type="ECO:0000259" key="17">
    <source>
        <dbReference type="PROSITE" id="PS50026"/>
    </source>
</evidence>
<sequence length="828" mass="90432">MRRRVLLPILGLALSLLTLSETTPCGIGQIKLKGSKTCTDVDECTDTVPYCGSNATCFNTDGSYYCQCHSGYGTKSGNVNFTIISSKESCGEINECLKNKKLCGPNATCKNTMGSYYCTCQTGYHSSNGKEVFLADDGVTCEDKNECLTDSSICGVGGDCENREGSYQCACRSGYSNYGNGLAKCIDKNECLTDSSICGVGGDCENREGSYQCACRSGYSNYGNGLAKCIDKNECLTDSSICGVGGDCENREGSYQCACRSGYSNYGNDLAKCIWLACNRFTPAVSPEQMPVGLEEVLSLMNGSCTSLSRQEGGKLNGEKLLETLLSIIDKLLSGGTLNSNKKVTTLLGIVEDALRLIGPLLSKPHTRRPSKLTEVEFFVARGQLPPQGPISLSSEHAHLDIHWETAAGDATYPGFAVASLLTYKSLESSTNNASRRLSVGSEGTTFLVNSKVVTASVSNTDTRSLEKPITLTFAHLQFLPQSDPANHTCAYWNTSSGDGEWDEQGCRVVESNDTHTVCSCTHLSSFAVLMALYEFQDTFQLQVITWVGLGVSQVCLLLCIVTFSLCRSIQCTRNTIHLNLCICLFIANLVFLAGISSTQNKGGCAFVAGLLHFFFLAAFCWMCLEGVQLYRMVVRVFNTTLRPLHMMGAGYGVPAIIVVISASVYAQGYGTDRHCWLTLKRGFIWSFFGPVCVIIMVNAFFFMITVWKLAEKFSSLNPDLTNLRKIRVFTVTAVAQLCVLGTMWIFGCFLLDQSTLPLAYLFTFLNSLQGALLFLMHCLLSKQVREEYAKFLSRIYTPQKKYSEFNTNQSSNSQGSKSAQNTKESRT</sequence>
<keyword evidence="6" id="KW-0677">Repeat</keyword>
<keyword evidence="21" id="KW-1185">Reference proteome</keyword>
<dbReference type="PANTHER" id="PTHR12011">
    <property type="entry name" value="ADHESION G-PROTEIN COUPLED RECEPTOR"/>
    <property type="match status" value="1"/>
</dbReference>
<feature type="domain" description="EGF-like" evidence="17">
    <location>
        <begin position="143"/>
        <end position="186"/>
    </location>
</feature>
<feature type="region of interest" description="Disordered" evidence="14">
    <location>
        <begin position="805"/>
        <end position="828"/>
    </location>
</feature>
<dbReference type="PROSITE" id="PS00010">
    <property type="entry name" value="ASX_HYDROXYL"/>
    <property type="match status" value="5"/>
</dbReference>
<evidence type="ECO:0000256" key="5">
    <source>
        <dbReference type="ARBA" id="ARBA00022729"/>
    </source>
</evidence>
<dbReference type="EMBL" id="JAINUG010000370">
    <property type="protein sequence ID" value="KAJ8373185.1"/>
    <property type="molecule type" value="Genomic_DNA"/>
</dbReference>
<keyword evidence="10 15" id="KW-0472">Membrane</keyword>